<organism evidence="2 3">
    <name type="scientific">Streptomyces lavendofoliae</name>
    <dbReference type="NCBI Taxonomy" id="67314"/>
    <lineage>
        <taxon>Bacteria</taxon>
        <taxon>Bacillati</taxon>
        <taxon>Actinomycetota</taxon>
        <taxon>Actinomycetes</taxon>
        <taxon>Kitasatosporales</taxon>
        <taxon>Streptomycetaceae</taxon>
        <taxon>Streptomyces</taxon>
    </lineage>
</organism>
<keyword evidence="1" id="KW-0472">Membrane</keyword>
<dbReference type="Proteomes" id="UP000636661">
    <property type="component" value="Unassembled WGS sequence"/>
</dbReference>
<evidence type="ECO:0000313" key="2">
    <source>
        <dbReference type="EMBL" id="GGU18520.1"/>
    </source>
</evidence>
<dbReference type="RefSeq" id="WP_189548375.1">
    <property type="nucleotide sequence ID" value="NZ_BMTP01000001.1"/>
</dbReference>
<keyword evidence="1" id="KW-1133">Transmembrane helix</keyword>
<reference evidence="2" key="2">
    <citation type="submission" date="2020-09" db="EMBL/GenBank/DDBJ databases">
        <authorList>
            <person name="Sun Q."/>
            <person name="Ohkuma M."/>
        </authorList>
    </citation>
    <scope>NUCLEOTIDE SEQUENCE</scope>
    <source>
        <strain evidence="2">JCM 4391</strain>
    </source>
</reference>
<feature type="transmembrane region" description="Helical" evidence="1">
    <location>
        <begin position="140"/>
        <end position="159"/>
    </location>
</feature>
<evidence type="ECO:0000313" key="3">
    <source>
        <dbReference type="Proteomes" id="UP000636661"/>
    </source>
</evidence>
<protein>
    <submittedName>
        <fullName evidence="2">Uncharacterized protein</fullName>
    </submittedName>
</protein>
<feature type="transmembrane region" description="Helical" evidence="1">
    <location>
        <begin position="7"/>
        <end position="27"/>
    </location>
</feature>
<proteinExistence type="predicted"/>
<sequence>MRRAVRAAAYALLPAEVVLAVCLVAGVRIPAAVLLGAEAAVVALLGAEAVLYVRLRRRGLGRRAAVRALVPEPVARLLGHELRLMVSLVRWAARRPDGAGRPGTRAFGHARDQAAYLYGFAFVCVVETVGMSYLLASWPVVHAVVLVLDVYTVLFVLGLHAASVTRPHLLDGAVLRVRQGAHTDLAIPLERIAAVRRELRFSHEREEGVLNLAVASQTSLTVELSEPVTAVRLLGGPYPVRLVRCHADAARALAEALGQALTRARTAPSPAPGRPG</sequence>
<evidence type="ECO:0000256" key="1">
    <source>
        <dbReference type="SAM" id="Phobius"/>
    </source>
</evidence>
<accession>A0A918M2E8</accession>
<gene>
    <name evidence="2" type="ORF">GCM10010274_00980</name>
</gene>
<comment type="caution">
    <text evidence="2">The sequence shown here is derived from an EMBL/GenBank/DDBJ whole genome shotgun (WGS) entry which is preliminary data.</text>
</comment>
<reference evidence="2" key="1">
    <citation type="journal article" date="2014" name="Int. J. Syst. Evol. Microbiol.">
        <title>Complete genome sequence of Corynebacterium casei LMG S-19264T (=DSM 44701T), isolated from a smear-ripened cheese.</title>
        <authorList>
            <consortium name="US DOE Joint Genome Institute (JGI-PGF)"/>
            <person name="Walter F."/>
            <person name="Albersmeier A."/>
            <person name="Kalinowski J."/>
            <person name="Ruckert C."/>
        </authorList>
    </citation>
    <scope>NUCLEOTIDE SEQUENCE</scope>
    <source>
        <strain evidence="2">JCM 4391</strain>
    </source>
</reference>
<feature type="transmembrane region" description="Helical" evidence="1">
    <location>
        <begin position="33"/>
        <end position="53"/>
    </location>
</feature>
<dbReference type="EMBL" id="BMTP01000001">
    <property type="protein sequence ID" value="GGU18520.1"/>
    <property type="molecule type" value="Genomic_DNA"/>
</dbReference>
<keyword evidence="1" id="KW-0812">Transmembrane</keyword>
<name>A0A918M2E8_9ACTN</name>
<keyword evidence="3" id="KW-1185">Reference proteome</keyword>
<dbReference type="AlphaFoldDB" id="A0A918M2E8"/>
<feature type="transmembrane region" description="Helical" evidence="1">
    <location>
        <begin position="115"/>
        <end position="134"/>
    </location>
</feature>